<protein>
    <submittedName>
        <fullName evidence="3">Glycoside hydrolase family 13 protein</fullName>
        <ecNumber evidence="3">3.2.1.-</ecNumber>
    </submittedName>
</protein>
<dbReference type="SMART" id="SM00642">
    <property type="entry name" value="Aamy"/>
    <property type="match status" value="1"/>
</dbReference>
<comment type="caution">
    <text evidence="3">The sequence shown here is derived from an EMBL/GenBank/DDBJ whole genome shotgun (WGS) entry which is preliminary data.</text>
</comment>
<dbReference type="EC" id="3.2.1.-" evidence="3"/>
<dbReference type="Pfam" id="PF00128">
    <property type="entry name" value="Alpha-amylase"/>
    <property type="match status" value="1"/>
</dbReference>
<proteinExistence type="predicted"/>
<dbReference type="PANTHER" id="PTHR10357">
    <property type="entry name" value="ALPHA-AMYLASE FAMILY MEMBER"/>
    <property type="match status" value="1"/>
</dbReference>
<dbReference type="Proteomes" id="UP001597097">
    <property type="component" value="Unassembled WGS sequence"/>
</dbReference>
<keyword evidence="3" id="KW-0326">Glycosidase</keyword>
<dbReference type="InterPro" id="IPR006047">
    <property type="entry name" value="GH13_cat_dom"/>
</dbReference>
<gene>
    <name evidence="3" type="ORF">ACFSJ0_25705</name>
</gene>
<feature type="region of interest" description="Disordered" evidence="1">
    <location>
        <begin position="356"/>
        <end position="384"/>
    </location>
</feature>
<name>A0ABW4GE99_9ACTN</name>
<sequence length="504" mass="56861">MSQTWWRGAAIYQVYLRSFADGNGDGIGDLAGLRSRLPYLKDLGIDAIWLNPWYPSPMADGGYDVADYRGIEPVFGTLAEAEKFIEEAHELDIKVIIDVVPNHSSTENAWFQQALAERGARDRFWFRDEPNDWQSIFGGPAWTQVADGQWYLHLFAPEQPDFNWDNPEVHREFEDVLRFWFERGADGFRIDSAALLFKSETSYEDLDGVHEVYRRWREIADEYGERVLIGEVWLPDQERFTRYLRPDELHTAFNFDFLSCPWEPAELRRVIDLTLTTHAPVGAPPTWVLSNHDVTRPVTRYGRSDTTFAHGGRLHGMPSDPELGHRRARAAALLAMALPGSVYVYQGEELGLPEVEDLPDDQRQDPMYRRSGGTNRGRDGCRVPLPWAGDEPPFGFGGTRTWLPQPESWRKVTAEAQAADLGSMLNLYRTALAHRRDLLGDGTLTWLAMGPDVLAFTRESGLTCVSNLGTAPVRLPAGRVLLASGPLEDGALPSDTTVWLTSLK</sequence>
<organism evidence="3 4">
    <name type="scientific">Nonomuraea guangzhouensis</name>
    <dbReference type="NCBI Taxonomy" id="1291555"/>
    <lineage>
        <taxon>Bacteria</taxon>
        <taxon>Bacillati</taxon>
        <taxon>Actinomycetota</taxon>
        <taxon>Actinomycetes</taxon>
        <taxon>Streptosporangiales</taxon>
        <taxon>Streptosporangiaceae</taxon>
        <taxon>Nonomuraea</taxon>
    </lineage>
</organism>
<feature type="domain" description="Glycosyl hydrolase family 13 catalytic" evidence="2">
    <location>
        <begin position="13"/>
        <end position="382"/>
    </location>
</feature>
<accession>A0ABW4GE99</accession>
<dbReference type="EMBL" id="JBHUCM010000019">
    <property type="protein sequence ID" value="MFD1540476.1"/>
    <property type="molecule type" value="Genomic_DNA"/>
</dbReference>
<dbReference type="RefSeq" id="WP_219526916.1">
    <property type="nucleotide sequence ID" value="NZ_JAHKRM010000001.1"/>
</dbReference>
<keyword evidence="4" id="KW-1185">Reference proteome</keyword>
<keyword evidence="3" id="KW-0378">Hydrolase</keyword>
<evidence type="ECO:0000313" key="4">
    <source>
        <dbReference type="Proteomes" id="UP001597097"/>
    </source>
</evidence>
<evidence type="ECO:0000259" key="2">
    <source>
        <dbReference type="SMART" id="SM00642"/>
    </source>
</evidence>
<dbReference type="PANTHER" id="PTHR10357:SF179">
    <property type="entry name" value="NEUTRAL AND BASIC AMINO ACID TRANSPORT PROTEIN RBAT"/>
    <property type="match status" value="1"/>
</dbReference>
<evidence type="ECO:0000313" key="3">
    <source>
        <dbReference type="EMBL" id="MFD1540476.1"/>
    </source>
</evidence>
<dbReference type="CDD" id="cd11332">
    <property type="entry name" value="AmyAc_OligoGlu_TS"/>
    <property type="match status" value="1"/>
</dbReference>
<reference evidence="4" key="1">
    <citation type="journal article" date="2019" name="Int. J. Syst. Evol. Microbiol.">
        <title>The Global Catalogue of Microorganisms (GCM) 10K type strain sequencing project: providing services to taxonomists for standard genome sequencing and annotation.</title>
        <authorList>
            <consortium name="The Broad Institute Genomics Platform"/>
            <consortium name="The Broad Institute Genome Sequencing Center for Infectious Disease"/>
            <person name="Wu L."/>
            <person name="Ma J."/>
        </authorList>
    </citation>
    <scope>NUCLEOTIDE SEQUENCE [LARGE SCALE GENOMIC DNA]</scope>
    <source>
        <strain evidence="4">CGMCC 1.15399</strain>
    </source>
</reference>
<dbReference type="GO" id="GO:0016798">
    <property type="term" value="F:hydrolase activity, acting on glycosyl bonds"/>
    <property type="evidence" value="ECO:0007669"/>
    <property type="project" value="UniProtKB-KW"/>
</dbReference>
<evidence type="ECO:0000256" key="1">
    <source>
        <dbReference type="SAM" id="MobiDB-lite"/>
    </source>
</evidence>